<reference evidence="1 2" key="1">
    <citation type="journal article" date="2022" name="Nat. Ecol. Evol.">
        <title>A masculinizing supergene underlies an exaggerated male reproductive morph in a spider.</title>
        <authorList>
            <person name="Hendrickx F."/>
            <person name="De Corte Z."/>
            <person name="Sonet G."/>
            <person name="Van Belleghem S.M."/>
            <person name="Kostlbacher S."/>
            <person name="Vangestel C."/>
        </authorList>
    </citation>
    <scope>NUCLEOTIDE SEQUENCE [LARGE SCALE GENOMIC DNA]</scope>
    <source>
        <strain evidence="1">W744_W776</strain>
    </source>
</reference>
<evidence type="ECO:0000313" key="2">
    <source>
        <dbReference type="Proteomes" id="UP000827092"/>
    </source>
</evidence>
<evidence type="ECO:0000313" key="1">
    <source>
        <dbReference type="EMBL" id="KAG8177192.1"/>
    </source>
</evidence>
<feature type="non-terminal residue" evidence="1">
    <location>
        <position position="1"/>
    </location>
</feature>
<proteinExistence type="predicted"/>
<gene>
    <name evidence="1" type="ORF">JTE90_020832</name>
</gene>
<dbReference type="EMBL" id="JAFNEN010000805">
    <property type="protein sequence ID" value="KAG8177192.1"/>
    <property type="molecule type" value="Genomic_DNA"/>
</dbReference>
<dbReference type="AlphaFoldDB" id="A0AAV6TYH9"/>
<name>A0AAV6TYH9_9ARAC</name>
<comment type="caution">
    <text evidence="1">The sequence shown here is derived from an EMBL/GenBank/DDBJ whole genome shotgun (WGS) entry which is preliminary data.</text>
</comment>
<dbReference type="Proteomes" id="UP000827092">
    <property type="component" value="Unassembled WGS sequence"/>
</dbReference>
<keyword evidence="2" id="KW-1185">Reference proteome</keyword>
<protein>
    <submittedName>
        <fullName evidence="1">Uncharacterized protein</fullName>
    </submittedName>
</protein>
<sequence length="61" mass="6752">NEPVGAHAPKTWSHHLFMVDLRLHGMRVTRRPTCACFEGDHVQRGTTTPTSFFAILVGCGC</sequence>
<organism evidence="1 2">
    <name type="scientific">Oedothorax gibbosus</name>
    <dbReference type="NCBI Taxonomy" id="931172"/>
    <lineage>
        <taxon>Eukaryota</taxon>
        <taxon>Metazoa</taxon>
        <taxon>Ecdysozoa</taxon>
        <taxon>Arthropoda</taxon>
        <taxon>Chelicerata</taxon>
        <taxon>Arachnida</taxon>
        <taxon>Araneae</taxon>
        <taxon>Araneomorphae</taxon>
        <taxon>Entelegynae</taxon>
        <taxon>Araneoidea</taxon>
        <taxon>Linyphiidae</taxon>
        <taxon>Erigoninae</taxon>
        <taxon>Oedothorax</taxon>
    </lineage>
</organism>
<accession>A0AAV6TYH9</accession>